<gene>
    <name evidence="3" type="ORF">LSAT_V11C200100270</name>
</gene>
<feature type="domain" description="K Homology" evidence="2">
    <location>
        <begin position="56"/>
        <end position="105"/>
    </location>
</feature>
<keyword evidence="4" id="KW-1185">Reference proteome</keyword>
<keyword evidence="1" id="KW-0694">RNA-binding</keyword>
<sequence>MQGNTLVMEMDNMEKVVPLSVSAHKVQVNAKERGGTRFEADEEMCGDDEDRDALQETIKNMQAITGARIQVISLHPPPGDTSTERAVQIDGSSEQIEAAKQLVNEVISKGLRTRILCLVADIVVSMIQWVLG</sequence>
<protein>
    <recommendedName>
        <fullName evidence="2">K Homology domain-containing protein</fullName>
    </recommendedName>
</protein>
<evidence type="ECO:0000313" key="3">
    <source>
        <dbReference type="EMBL" id="KAJ0220130.1"/>
    </source>
</evidence>
<dbReference type="SUPFAM" id="SSF54791">
    <property type="entry name" value="Eukaryotic type KH-domain (KH-domain type I)"/>
    <property type="match status" value="1"/>
</dbReference>
<name>A0A9R1W7Z7_LACSA</name>
<dbReference type="Proteomes" id="UP000235145">
    <property type="component" value="Unassembled WGS sequence"/>
</dbReference>
<reference evidence="3 4" key="1">
    <citation type="journal article" date="2017" name="Nat. Commun.">
        <title>Genome assembly with in vitro proximity ligation data and whole-genome triplication in lettuce.</title>
        <authorList>
            <person name="Reyes-Chin-Wo S."/>
            <person name="Wang Z."/>
            <person name="Yang X."/>
            <person name="Kozik A."/>
            <person name="Arikit S."/>
            <person name="Song C."/>
            <person name="Xia L."/>
            <person name="Froenicke L."/>
            <person name="Lavelle D.O."/>
            <person name="Truco M.J."/>
            <person name="Xia R."/>
            <person name="Zhu S."/>
            <person name="Xu C."/>
            <person name="Xu H."/>
            <person name="Xu X."/>
            <person name="Cox K."/>
            <person name="Korf I."/>
            <person name="Meyers B.C."/>
            <person name="Michelmore R.W."/>
        </authorList>
    </citation>
    <scope>NUCLEOTIDE SEQUENCE [LARGE SCALE GENOMIC DNA]</scope>
    <source>
        <strain evidence="4">cv. Salinas</strain>
        <tissue evidence="3">Seedlings</tissue>
    </source>
</reference>
<dbReference type="InterPro" id="IPR004088">
    <property type="entry name" value="KH_dom_type_1"/>
</dbReference>
<evidence type="ECO:0000256" key="1">
    <source>
        <dbReference type="PROSITE-ProRule" id="PRU00117"/>
    </source>
</evidence>
<dbReference type="PROSITE" id="PS50084">
    <property type="entry name" value="KH_TYPE_1"/>
    <property type="match status" value="1"/>
</dbReference>
<proteinExistence type="predicted"/>
<dbReference type="EMBL" id="NBSK02000002">
    <property type="protein sequence ID" value="KAJ0220130.1"/>
    <property type="molecule type" value="Genomic_DNA"/>
</dbReference>
<dbReference type="Gene3D" id="3.30.1370.10">
    <property type="entry name" value="K Homology domain, type 1"/>
    <property type="match status" value="1"/>
</dbReference>
<dbReference type="GO" id="GO:0003723">
    <property type="term" value="F:RNA binding"/>
    <property type="evidence" value="ECO:0007669"/>
    <property type="project" value="UniProtKB-UniRule"/>
</dbReference>
<accession>A0A9R1W7Z7</accession>
<organism evidence="3 4">
    <name type="scientific">Lactuca sativa</name>
    <name type="common">Garden lettuce</name>
    <dbReference type="NCBI Taxonomy" id="4236"/>
    <lineage>
        <taxon>Eukaryota</taxon>
        <taxon>Viridiplantae</taxon>
        <taxon>Streptophyta</taxon>
        <taxon>Embryophyta</taxon>
        <taxon>Tracheophyta</taxon>
        <taxon>Spermatophyta</taxon>
        <taxon>Magnoliopsida</taxon>
        <taxon>eudicotyledons</taxon>
        <taxon>Gunneridae</taxon>
        <taxon>Pentapetalae</taxon>
        <taxon>asterids</taxon>
        <taxon>campanulids</taxon>
        <taxon>Asterales</taxon>
        <taxon>Asteraceae</taxon>
        <taxon>Cichorioideae</taxon>
        <taxon>Cichorieae</taxon>
        <taxon>Lactucinae</taxon>
        <taxon>Lactuca</taxon>
    </lineage>
</organism>
<dbReference type="PANTHER" id="PTHR10288">
    <property type="entry name" value="KH DOMAIN CONTAINING RNA BINDING PROTEIN"/>
    <property type="match status" value="1"/>
</dbReference>
<dbReference type="AlphaFoldDB" id="A0A9R1W7Z7"/>
<evidence type="ECO:0000313" key="4">
    <source>
        <dbReference type="Proteomes" id="UP000235145"/>
    </source>
</evidence>
<dbReference type="Pfam" id="PF00013">
    <property type="entry name" value="KH_1"/>
    <property type="match status" value="1"/>
</dbReference>
<evidence type="ECO:0000259" key="2">
    <source>
        <dbReference type="Pfam" id="PF00013"/>
    </source>
</evidence>
<comment type="caution">
    <text evidence="3">The sequence shown here is derived from an EMBL/GenBank/DDBJ whole genome shotgun (WGS) entry which is preliminary data.</text>
</comment>
<dbReference type="InterPro" id="IPR036612">
    <property type="entry name" value="KH_dom_type_1_sf"/>
</dbReference>